<feature type="chain" id="PRO_5021982535" description="PEGA domain-containing protein" evidence="1">
    <location>
        <begin position="26"/>
        <end position="130"/>
    </location>
</feature>
<comment type="caution">
    <text evidence="2">The sequence shown here is derived from an EMBL/GenBank/DDBJ whole genome shotgun (WGS) entry which is preliminary data.</text>
</comment>
<dbReference type="PROSITE" id="PS51257">
    <property type="entry name" value="PROKAR_LIPOPROTEIN"/>
    <property type="match status" value="1"/>
</dbReference>
<sequence>MICRGLPLPGLVLGLVAASVASGCAAPERLVLSIESTPPGAHCELIRGNIQLGGMTTPGRVHVSPSRQDIQVVCSKPGYRDALFLIPSEEAGFEASDLLLPMASTMKSLKGHRNGYQTSTRIELVRVADR</sequence>
<reference evidence="2 3" key="1">
    <citation type="submission" date="2019-07" db="EMBL/GenBank/DDBJ databases">
        <title>Whole genome shotgun sequence of Rhodospirillum oryzae NBRC 107573.</title>
        <authorList>
            <person name="Hosoyama A."/>
            <person name="Uohara A."/>
            <person name="Ohji S."/>
            <person name="Ichikawa N."/>
        </authorList>
    </citation>
    <scope>NUCLEOTIDE SEQUENCE [LARGE SCALE GENOMIC DNA]</scope>
    <source>
        <strain evidence="2 3">NBRC 107573</strain>
    </source>
</reference>
<evidence type="ECO:0000313" key="2">
    <source>
        <dbReference type="EMBL" id="GEO80131.1"/>
    </source>
</evidence>
<accession>A0A512H3W8</accession>
<protein>
    <recommendedName>
        <fullName evidence="4">PEGA domain-containing protein</fullName>
    </recommendedName>
</protein>
<organism evidence="2 3">
    <name type="scientific">Pararhodospirillum oryzae</name>
    <dbReference type="NCBI Taxonomy" id="478448"/>
    <lineage>
        <taxon>Bacteria</taxon>
        <taxon>Pseudomonadati</taxon>
        <taxon>Pseudomonadota</taxon>
        <taxon>Alphaproteobacteria</taxon>
        <taxon>Rhodospirillales</taxon>
        <taxon>Rhodospirillaceae</taxon>
        <taxon>Pararhodospirillum</taxon>
    </lineage>
</organism>
<name>A0A512H3W8_9PROT</name>
<feature type="signal peptide" evidence="1">
    <location>
        <begin position="1"/>
        <end position="25"/>
    </location>
</feature>
<gene>
    <name evidence="2" type="ORF">ROR02_02620</name>
</gene>
<keyword evidence="1" id="KW-0732">Signal</keyword>
<dbReference type="AlphaFoldDB" id="A0A512H3W8"/>
<evidence type="ECO:0000256" key="1">
    <source>
        <dbReference type="SAM" id="SignalP"/>
    </source>
</evidence>
<proteinExistence type="predicted"/>
<keyword evidence="3" id="KW-1185">Reference proteome</keyword>
<dbReference type="Proteomes" id="UP000321567">
    <property type="component" value="Unassembled WGS sequence"/>
</dbReference>
<evidence type="ECO:0008006" key="4">
    <source>
        <dbReference type="Google" id="ProtNLM"/>
    </source>
</evidence>
<evidence type="ECO:0000313" key="3">
    <source>
        <dbReference type="Proteomes" id="UP000321567"/>
    </source>
</evidence>
<dbReference type="EMBL" id="BJZO01000004">
    <property type="protein sequence ID" value="GEO80131.1"/>
    <property type="molecule type" value="Genomic_DNA"/>
</dbReference>